<keyword evidence="2 3" id="KW-0040">ANK repeat</keyword>
<feature type="repeat" description="ANK" evidence="3">
    <location>
        <begin position="312"/>
        <end position="344"/>
    </location>
</feature>
<accession>A0A8H5ZSQ7</accession>
<dbReference type="GO" id="GO:0004842">
    <property type="term" value="F:ubiquitin-protein transferase activity"/>
    <property type="evidence" value="ECO:0007669"/>
    <property type="project" value="TreeGrafter"/>
</dbReference>
<dbReference type="Pfam" id="PF12796">
    <property type="entry name" value="Ank_2"/>
    <property type="match status" value="3"/>
</dbReference>
<keyword evidence="1" id="KW-0677">Repeat</keyword>
<evidence type="ECO:0000313" key="5">
    <source>
        <dbReference type="Proteomes" id="UP000541154"/>
    </source>
</evidence>
<dbReference type="Pfam" id="PF00023">
    <property type="entry name" value="Ank"/>
    <property type="match status" value="1"/>
</dbReference>
<dbReference type="SUPFAM" id="SSF48403">
    <property type="entry name" value="Ankyrin repeat"/>
    <property type="match status" value="1"/>
</dbReference>
<dbReference type="AlphaFoldDB" id="A0A8H5ZSQ7"/>
<comment type="caution">
    <text evidence="4">The sequence shown here is derived from an EMBL/GenBank/DDBJ whole genome shotgun (WGS) entry which is preliminary data.</text>
</comment>
<dbReference type="PROSITE" id="PS50297">
    <property type="entry name" value="ANK_REP_REGION"/>
    <property type="match status" value="4"/>
</dbReference>
<evidence type="ECO:0000313" key="4">
    <source>
        <dbReference type="EMBL" id="KAF5856133.1"/>
    </source>
</evidence>
<feature type="repeat" description="ANK" evidence="3">
    <location>
        <begin position="210"/>
        <end position="243"/>
    </location>
</feature>
<dbReference type="PROSITE" id="PS50088">
    <property type="entry name" value="ANK_REPEAT"/>
    <property type="match status" value="6"/>
</dbReference>
<keyword evidence="5" id="KW-1185">Reference proteome</keyword>
<dbReference type="InterPro" id="IPR002110">
    <property type="entry name" value="Ankyrin_rpt"/>
</dbReference>
<feature type="repeat" description="ANK" evidence="3">
    <location>
        <begin position="176"/>
        <end position="200"/>
    </location>
</feature>
<dbReference type="Proteomes" id="UP000541154">
    <property type="component" value="Unassembled WGS sequence"/>
</dbReference>
<organism evidence="4 5">
    <name type="scientific">Petromyces alliaceus</name>
    <name type="common">Aspergillus alliaceus</name>
    <dbReference type="NCBI Taxonomy" id="209559"/>
    <lineage>
        <taxon>Eukaryota</taxon>
        <taxon>Fungi</taxon>
        <taxon>Dikarya</taxon>
        <taxon>Ascomycota</taxon>
        <taxon>Pezizomycotina</taxon>
        <taxon>Eurotiomycetes</taxon>
        <taxon>Eurotiomycetidae</taxon>
        <taxon>Eurotiales</taxon>
        <taxon>Aspergillaceae</taxon>
        <taxon>Aspergillus</taxon>
        <taxon>Aspergillus subgen. Circumdati</taxon>
    </lineage>
</organism>
<proteinExistence type="predicted"/>
<protein>
    <submittedName>
        <fullName evidence="4">Uncharacterized protein</fullName>
    </submittedName>
</protein>
<dbReference type="GO" id="GO:0085020">
    <property type="term" value="P:protein K6-linked ubiquitination"/>
    <property type="evidence" value="ECO:0007669"/>
    <property type="project" value="TreeGrafter"/>
</dbReference>
<dbReference type="InterPro" id="IPR036770">
    <property type="entry name" value="Ankyrin_rpt-contain_sf"/>
</dbReference>
<reference evidence="4 5" key="1">
    <citation type="submission" date="2019-04" db="EMBL/GenBank/DDBJ databases">
        <title>Aspergillus burnettii sp. nov., novel species from soil in southeast Queensland.</title>
        <authorList>
            <person name="Gilchrist C.L.M."/>
            <person name="Pitt J.I."/>
            <person name="Lange L."/>
            <person name="Lacey H.J."/>
            <person name="Vuong D."/>
            <person name="Midgley D.J."/>
            <person name="Greenfield P."/>
            <person name="Bradbury M."/>
            <person name="Lacey E."/>
            <person name="Busk P.K."/>
            <person name="Pilgaard B."/>
            <person name="Chooi Y.H."/>
            <person name="Piggott A.M."/>
        </authorList>
    </citation>
    <scope>NUCLEOTIDE SEQUENCE [LARGE SCALE GENOMIC DNA]</scope>
    <source>
        <strain evidence="4 5">FRR 5400</strain>
    </source>
</reference>
<dbReference type="Gene3D" id="1.25.40.20">
    <property type="entry name" value="Ankyrin repeat-containing domain"/>
    <property type="match status" value="2"/>
</dbReference>
<gene>
    <name evidence="4" type="ORF">ETB97_007837</name>
</gene>
<dbReference type="SMART" id="SM00248">
    <property type="entry name" value="ANK"/>
    <property type="match status" value="9"/>
</dbReference>
<evidence type="ECO:0000256" key="3">
    <source>
        <dbReference type="PROSITE-ProRule" id="PRU00023"/>
    </source>
</evidence>
<sequence length="414" mass="44016">MSLPTLPTELLSCIATHLLPSVQDVDSLAKASKILYVVTNPILYHHQIFHQDSSALIWAAKHGKPDPCNRLLQEGANPNTQDPQHRTPLSWAAGNGHKEVSSILLCSEKIDSNAPDAHLQTPLVWAAGNGLPSASTAWNSPRPTTDAVHSKAGDYLAIVKLLLSTTHIQPDCRTQRGETPLTAAAAAGAGDVVEELLRTGKVDANSKDRFGQTPLLAAARNGHLGIVKRLLAIEGVDADARSQSGDSPLLAAARNGHAGIVKLLLAIPTVDPDQQPSFGDRALLAAVCAGHTDVVEALLANEKVDPSLPSKQGVTAPVRAAQRGRTHIMRLLLAKGVELDGKDREGSTPLMIAAESGHVEAVELLLSTGRVQADFDLTKRNRSSIFAPSELNEDVVRVLDDYKSRRRGGSSLDS</sequence>
<dbReference type="PANTHER" id="PTHR24171:SF8">
    <property type="entry name" value="BRCA1-ASSOCIATED RING DOMAIN PROTEIN 1"/>
    <property type="match status" value="1"/>
</dbReference>
<feature type="repeat" description="ANK" evidence="3">
    <location>
        <begin position="244"/>
        <end position="265"/>
    </location>
</feature>
<dbReference type="EMBL" id="SPNV01000344">
    <property type="protein sequence ID" value="KAF5856133.1"/>
    <property type="molecule type" value="Genomic_DNA"/>
</dbReference>
<name>A0A8H5ZSQ7_PETAA</name>
<dbReference type="PANTHER" id="PTHR24171">
    <property type="entry name" value="ANKYRIN REPEAT DOMAIN-CONTAINING PROTEIN 39-RELATED"/>
    <property type="match status" value="1"/>
</dbReference>
<evidence type="ECO:0000256" key="2">
    <source>
        <dbReference type="ARBA" id="ARBA00023043"/>
    </source>
</evidence>
<feature type="repeat" description="ANK" evidence="3">
    <location>
        <begin position="345"/>
        <end position="369"/>
    </location>
</feature>
<feature type="repeat" description="ANK" evidence="3">
    <location>
        <begin position="51"/>
        <end position="83"/>
    </location>
</feature>
<evidence type="ECO:0000256" key="1">
    <source>
        <dbReference type="ARBA" id="ARBA00022737"/>
    </source>
</evidence>